<sequence length="66" mass="7412">MCLITSPPKKEAVRSKEYYAPRPISNYHGGSSGPRSSRVSHHSTQSRGNGARVSREYTRTSKTYVR</sequence>
<proteinExistence type="predicted"/>
<evidence type="ECO:0000313" key="2">
    <source>
        <dbReference type="EMBL" id="KAK3058333.1"/>
    </source>
</evidence>
<keyword evidence="3" id="KW-1185">Reference proteome</keyword>
<feature type="compositionally biased region" description="Basic and acidic residues" evidence="1">
    <location>
        <begin position="8"/>
        <end position="19"/>
    </location>
</feature>
<name>A0AAJ0GIP9_9PEZI</name>
<gene>
    <name evidence="2" type="ORF">LTR09_001411</name>
</gene>
<evidence type="ECO:0000313" key="3">
    <source>
        <dbReference type="Proteomes" id="UP001271007"/>
    </source>
</evidence>
<dbReference type="EMBL" id="JAWDJX010000002">
    <property type="protein sequence ID" value="KAK3058333.1"/>
    <property type="molecule type" value="Genomic_DNA"/>
</dbReference>
<accession>A0AAJ0GIP9</accession>
<feature type="region of interest" description="Disordered" evidence="1">
    <location>
        <begin position="1"/>
        <end position="66"/>
    </location>
</feature>
<protein>
    <submittedName>
        <fullName evidence="2">Uncharacterized protein</fullName>
    </submittedName>
</protein>
<organism evidence="2 3">
    <name type="scientific">Extremus antarcticus</name>
    <dbReference type="NCBI Taxonomy" id="702011"/>
    <lineage>
        <taxon>Eukaryota</taxon>
        <taxon>Fungi</taxon>
        <taxon>Dikarya</taxon>
        <taxon>Ascomycota</taxon>
        <taxon>Pezizomycotina</taxon>
        <taxon>Dothideomycetes</taxon>
        <taxon>Dothideomycetidae</taxon>
        <taxon>Mycosphaerellales</taxon>
        <taxon>Extremaceae</taxon>
        <taxon>Extremus</taxon>
    </lineage>
</organism>
<reference evidence="2" key="1">
    <citation type="submission" date="2023-04" db="EMBL/GenBank/DDBJ databases">
        <title>Black Yeasts Isolated from many extreme environments.</title>
        <authorList>
            <person name="Coleine C."/>
            <person name="Stajich J.E."/>
            <person name="Selbmann L."/>
        </authorList>
    </citation>
    <scope>NUCLEOTIDE SEQUENCE</scope>
    <source>
        <strain evidence="2">CCFEE 5312</strain>
    </source>
</reference>
<dbReference type="AlphaFoldDB" id="A0AAJ0GIP9"/>
<evidence type="ECO:0000256" key="1">
    <source>
        <dbReference type="SAM" id="MobiDB-lite"/>
    </source>
</evidence>
<comment type="caution">
    <text evidence="2">The sequence shown here is derived from an EMBL/GenBank/DDBJ whole genome shotgun (WGS) entry which is preliminary data.</text>
</comment>
<dbReference type="Proteomes" id="UP001271007">
    <property type="component" value="Unassembled WGS sequence"/>
</dbReference>